<dbReference type="InParanoid" id="E3MQY0"/>
<feature type="compositionally biased region" description="Acidic residues" evidence="1">
    <location>
        <begin position="143"/>
        <end position="159"/>
    </location>
</feature>
<keyword evidence="3" id="KW-1185">Reference proteome</keyword>
<feature type="compositionally biased region" description="Basic and acidic residues" evidence="1">
    <location>
        <begin position="95"/>
        <end position="110"/>
    </location>
</feature>
<dbReference type="EMBL" id="DS268467">
    <property type="protein sequence ID" value="EFP07066.1"/>
    <property type="molecule type" value="Genomic_DNA"/>
</dbReference>
<dbReference type="Proteomes" id="UP000008281">
    <property type="component" value="Unassembled WGS sequence"/>
</dbReference>
<evidence type="ECO:0000313" key="3">
    <source>
        <dbReference type="Proteomes" id="UP000008281"/>
    </source>
</evidence>
<feature type="compositionally biased region" description="Basic residues" evidence="1">
    <location>
        <begin position="254"/>
        <end position="267"/>
    </location>
</feature>
<accession>E3MQY0</accession>
<dbReference type="HOGENOM" id="CLU_947441_0_0_1"/>
<evidence type="ECO:0000256" key="1">
    <source>
        <dbReference type="SAM" id="MobiDB-lite"/>
    </source>
</evidence>
<protein>
    <submittedName>
        <fullName evidence="2">Uncharacterized protein</fullName>
    </submittedName>
</protein>
<evidence type="ECO:0000313" key="2">
    <source>
        <dbReference type="EMBL" id="EFP07066.1"/>
    </source>
</evidence>
<proteinExistence type="predicted"/>
<sequence>MKRRSPSPEPIKKKTSKRAVTRSVSGRRGERSRSGKGRADEQQVQVVTPSPPLFFGIPRFPQLLDPKSFLTLCIRSYSFIQVIPGTYPSPPTRLSRREEERQRQPEKSVAPRECSARGANRKRARSPPSGAAMRAPVRCQSPQEEDESDTSMDSEQATEDELKPQTTVQSVMPRAESSKENPEATPSGELSEAESEEEDGGKNQTHSQMKEEEDEERDTSSGAETDESSSKIVSRTARVRQVKMLQVPTSRDHRVLKRSRRRRRRQHSICRIPQRLAVRVRVQKQWSGRKKFLW</sequence>
<gene>
    <name evidence="2" type="ORF">CRE_12864</name>
</gene>
<dbReference type="AlphaFoldDB" id="E3MQY0"/>
<feature type="region of interest" description="Disordered" evidence="1">
    <location>
        <begin position="84"/>
        <end position="267"/>
    </location>
</feature>
<organism evidence="3">
    <name type="scientific">Caenorhabditis remanei</name>
    <name type="common">Caenorhabditis vulgaris</name>
    <dbReference type="NCBI Taxonomy" id="31234"/>
    <lineage>
        <taxon>Eukaryota</taxon>
        <taxon>Metazoa</taxon>
        <taxon>Ecdysozoa</taxon>
        <taxon>Nematoda</taxon>
        <taxon>Chromadorea</taxon>
        <taxon>Rhabditida</taxon>
        <taxon>Rhabditina</taxon>
        <taxon>Rhabditomorpha</taxon>
        <taxon>Rhabditoidea</taxon>
        <taxon>Rhabditidae</taxon>
        <taxon>Peloderinae</taxon>
        <taxon>Caenorhabditis</taxon>
    </lineage>
</organism>
<feature type="region of interest" description="Disordered" evidence="1">
    <location>
        <begin position="1"/>
        <end position="53"/>
    </location>
</feature>
<feature type="compositionally biased region" description="Basic and acidic residues" evidence="1">
    <location>
        <begin position="27"/>
        <end position="41"/>
    </location>
</feature>
<reference evidence="2" key="1">
    <citation type="submission" date="2007-07" db="EMBL/GenBank/DDBJ databases">
        <title>PCAP assembly of the Caenorhabditis remanei genome.</title>
        <authorList>
            <consortium name="The Caenorhabditis remanei Sequencing Consortium"/>
            <person name="Wilson R.K."/>
        </authorList>
    </citation>
    <scope>NUCLEOTIDE SEQUENCE [LARGE SCALE GENOMIC DNA]</scope>
    <source>
        <strain evidence="2">PB4641</strain>
    </source>
</reference>
<name>E3MQY0_CAERE</name>